<protein>
    <submittedName>
        <fullName evidence="2">Hydrolase 1, exosortase A system-associated</fullName>
    </submittedName>
</protein>
<dbReference type="Gene3D" id="3.40.50.1820">
    <property type="entry name" value="alpha/beta hydrolase"/>
    <property type="match status" value="1"/>
</dbReference>
<evidence type="ECO:0000313" key="3">
    <source>
        <dbReference type="Proteomes" id="UP000315303"/>
    </source>
</evidence>
<dbReference type="EMBL" id="SAWY01000019">
    <property type="protein sequence ID" value="TPH15554.1"/>
    <property type="molecule type" value="Genomic_DNA"/>
</dbReference>
<reference evidence="2 3" key="1">
    <citation type="submission" date="2019-01" db="EMBL/GenBank/DDBJ databases">
        <title>Litorilituus lipolytica sp. nov., isolated from intertidal sand of the Yellow Sea in China.</title>
        <authorList>
            <person name="Liu A."/>
        </authorList>
    </citation>
    <scope>NUCLEOTIDE SEQUENCE [LARGE SCALE GENOMIC DNA]</scope>
    <source>
        <strain evidence="2 3">RZ04</strain>
    </source>
</reference>
<dbReference type="GO" id="GO:0016787">
    <property type="term" value="F:hydrolase activity"/>
    <property type="evidence" value="ECO:0007669"/>
    <property type="project" value="UniProtKB-KW"/>
</dbReference>
<dbReference type="RefSeq" id="WP_140602953.1">
    <property type="nucleotide sequence ID" value="NZ_SAWY01000019.1"/>
</dbReference>
<comment type="caution">
    <text evidence="2">The sequence shown here is derived from an EMBL/GenBank/DDBJ whole genome shotgun (WGS) entry which is preliminary data.</text>
</comment>
<dbReference type="Proteomes" id="UP000315303">
    <property type="component" value="Unassembled WGS sequence"/>
</dbReference>
<dbReference type="InterPro" id="IPR029058">
    <property type="entry name" value="AB_hydrolase_fold"/>
</dbReference>
<sequence>MMLERGVVFQSQGKQLVGVLHQTVQKSNNGVVIVVGGPQTRVGSHRLFVYIARALAVQGIAVFRFDYSGAGDSEGEIADFEHIQYDINDAINTFEQLQPHVKHITLWGLCDAASAILLYLNEFEHDKVNNLILVNPWVRQASTQARVYLKSYYTKRIFNRSFWKKLFNGKVNFINSLKELLENKRLSNSTAAEHRTPFIEAMYQGLAQFKGESLIILSGNDLTADEFNVLVENNKQWQQLILQSLNPIKTVALADHTFSDAACKEKLLKLTLELIE</sequence>
<keyword evidence="3" id="KW-1185">Reference proteome</keyword>
<dbReference type="NCBIfam" id="TIGR03100">
    <property type="entry name" value="hydr1_PEP"/>
    <property type="match status" value="1"/>
</dbReference>
<dbReference type="OrthoDB" id="249225at2"/>
<dbReference type="Pfam" id="PF12146">
    <property type="entry name" value="Hydrolase_4"/>
    <property type="match status" value="1"/>
</dbReference>
<dbReference type="InterPro" id="IPR017531">
    <property type="entry name" value="Hydrolase-1_PEP"/>
</dbReference>
<proteinExistence type="predicted"/>
<dbReference type="SUPFAM" id="SSF53474">
    <property type="entry name" value="alpha/beta-Hydrolases"/>
    <property type="match status" value="1"/>
</dbReference>
<evidence type="ECO:0000259" key="1">
    <source>
        <dbReference type="Pfam" id="PF12146"/>
    </source>
</evidence>
<keyword evidence="2" id="KW-0378">Hydrolase</keyword>
<accession>A0A502KWV1</accession>
<evidence type="ECO:0000313" key="2">
    <source>
        <dbReference type="EMBL" id="TPH15554.1"/>
    </source>
</evidence>
<dbReference type="AlphaFoldDB" id="A0A502KWV1"/>
<feature type="domain" description="Serine aminopeptidase S33" evidence="1">
    <location>
        <begin position="45"/>
        <end position="204"/>
    </location>
</feature>
<gene>
    <name evidence="2" type="ORF">EPA86_08210</name>
</gene>
<name>A0A502KWV1_9GAMM</name>
<dbReference type="InterPro" id="IPR022742">
    <property type="entry name" value="Hydrolase_4"/>
</dbReference>
<organism evidence="2 3">
    <name type="scientific">Litorilituus lipolyticus</name>
    <dbReference type="NCBI Taxonomy" id="2491017"/>
    <lineage>
        <taxon>Bacteria</taxon>
        <taxon>Pseudomonadati</taxon>
        <taxon>Pseudomonadota</taxon>
        <taxon>Gammaproteobacteria</taxon>
        <taxon>Alteromonadales</taxon>
        <taxon>Colwelliaceae</taxon>
        <taxon>Litorilituus</taxon>
    </lineage>
</organism>